<keyword evidence="1" id="KW-0808">Transferase</keyword>
<feature type="domain" description="Adenylyltransferase AadA C-terminal" evidence="3">
    <location>
        <begin position="180"/>
        <end position="232"/>
    </location>
</feature>
<evidence type="ECO:0000313" key="5">
    <source>
        <dbReference type="Proteomes" id="UP001612741"/>
    </source>
</evidence>
<dbReference type="InterPro" id="IPR043519">
    <property type="entry name" value="NT_sf"/>
</dbReference>
<dbReference type="RefSeq" id="WP_397080245.1">
    <property type="nucleotide sequence ID" value="NZ_JBITGY010000002.1"/>
</dbReference>
<reference evidence="4 5" key="1">
    <citation type="submission" date="2024-10" db="EMBL/GenBank/DDBJ databases">
        <title>The Natural Products Discovery Center: Release of the First 8490 Sequenced Strains for Exploring Actinobacteria Biosynthetic Diversity.</title>
        <authorList>
            <person name="Kalkreuter E."/>
            <person name="Kautsar S.A."/>
            <person name="Yang D."/>
            <person name="Bader C.D."/>
            <person name="Teijaro C.N."/>
            <person name="Fluegel L."/>
            <person name="Davis C.M."/>
            <person name="Simpson J.R."/>
            <person name="Lauterbach L."/>
            <person name="Steele A.D."/>
            <person name="Gui C."/>
            <person name="Meng S."/>
            <person name="Li G."/>
            <person name="Viehrig K."/>
            <person name="Ye F."/>
            <person name="Su P."/>
            <person name="Kiefer A.F."/>
            <person name="Nichols A."/>
            <person name="Cepeda A.J."/>
            <person name="Yan W."/>
            <person name="Fan B."/>
            <person name="Jiang Y."/>
            <person name="Adhikari A."/>
            <person name="Zheng C.-J."/>
            <person name="Schuster L."/>
            <person name="Cowan T.M."/>
            <person name="Smanski M.J."/>
            <person name="Chevrette M.G."/>
            <person name="De Carvalho L.P.S."/>
            <person name="Shen B."/>
        </authorList>
    </citation>
    <scope>NUCLEOTIDE SEQUENCE [LARGE SCALE GENOMIC DNA]</scope>
    <source>
        <strain evidence="4 5">NPDC050545</strain>
    </source>
</reference>
<protein>
    <submittedName>
        <fullName evidence="4">Aminoglycoside adenylyltransferase domain-containing protein</fullName>
    </submittedName>
</protein>
<proteinExistence type="predicted"/>
<evidence type="ECO:0000259" key="3">
    <source>
        <dbReference type="Pfam" id="PF13427"/>
    </source>
</evidence>
<feature type="domain" description="Polymerase nucleotidyl transferase" evidence="2">
    <location>
        <begin position="20"/>
        <end position="73"/>
    </location>
</feature>
<dbReference type="EMBL" id="JBITGY010000002">
    <property type="protein sequence ID" value="MFI6497422.1"/>
    <property type="molecule type" value="Genomic_DNA"/>
</dbReference>
<keyword evidence="5" id="KW-1185">Reference proteome</keyword>
<dbReference type="CDD" id="cd05403">
    <property type="entry name" value="NT_KNTase_like"/>
    <property type="match status" value="1"/>
</dbReference>
<dbReference type="SUPFAM" id="SSF81301">
    <property type="entry name" value="Nucleotidyltransferase"/>
    <property type="match status" value="1"/>
</dbReference>
<organism evidence="4 5">
    <name type="scientific">Nonomuraea typhae</name>
    <dbReference type="NCBI Taxonomy" id="2603600"/>
    <lineage>
        <taxon>Bacteria</taxon>
        <taxon>Bacillati</taxon>
        <taxon>Actinomycetota</taxon>
        <taxon>Actinomycetes</taxon>
        <taxon>Streptosporangiales</taxon>
        <taxon>Streptosporangiaceae</taxon>
        <taxon>Nonomuraea</taxon>
    </lineage>
</organism>
<evidence type="ECO:0000256" key="1">
    <source>
        <dbReference type="ARBA" id="ARBA00022679"/>
    </source>
</evidence>
<gene>
    <name evidence="4" type="ORF">ACIBG2_08565</name>
</gene>
<dbReference type="Pfam" id="PF13427">
    <property type="entry name" value="AadA_C"/>
    <property type="match status" value="1"/>
</dbReference>
<dbReference type="InterPro" id="IPR025184">
    <property type="entry name" value="AadA_C"/>
</dbReference>
<dbReference type="GO" id="GO:0016779">
    <property type="term" value="F:nucleotidyltransferase activity"/>
    <property type="evidence" value="ECO:0007669"/>
    <property type="project" value="UniProtKB-KW"/>
</dbReference>
<keyword evidence="4" id="KW-0548">Nucleotidyltransferase</keyword>
<evidence type="ECO:0000313" key="4">
    <source>
        <dbReference type="EMBL" id="MFI6497422.1"/>
    </source>
</evidence>
<sequence length="254" mass="28227">MNDPIEIGRVYLELADRHAPGLVEGLYLSGSVALGDYVPGRSDVDFVAVTAAPPDPAAVRKIHAELREKGVQPDFDGPYVGWSDLAGDPDLCPPGPHVLGKQIRDSVRNERHLVTWHMLKQGGVAVRGPEKPEIYTDWEKLAAFTENNLRTYWRRWTGRSARSFSLAGAAGLLDARITWGVLGATRLRHTLAAGEVTSKGAAGAWALGACDERWHRIVREGLRIRRGEPNPLYRSRFARRRDMIDYLRMVLTGN</sequence>
<name>A0ABW7YND1_9ACTN</name>
<dbReference type="Proteomes" id="UP001612741">
    <property type="component" value="Unassembled WGS sequence"/>
</dbReference>
<comment type="caution">
    <text evidence="4">The sequence shown here is derived from an EMBL/GenBank/DDBJ whole genome shotgun (WGS) entry which is preliminary data.</text>
</comment>
<accession>A0ABW7YND1</accession>
<dbReference type="InterPro" id="IPR002934">
    <property type="entry name" value="Polymerase_NTP_transf_dom"/>
</dbReference>
<evidence type="ECO:0000259" key="2">
    <source>
        <dbReference type="Pfam" id="PF01909"/>
    </source>
</evidence>
<dbReference type="Pfam" id="PF01909">
    <property type="entry name" value="NTP_transf_2"/>
    <property type="match status" value="1"/>
</dbReference>